<evidence type="ECO:0000259" key="6">
    <source>
        <dbReference type="PROSITE" id="PS50902"/>
    </source>
</evidence>
<dbReference type="InterPro" id="IPR036866">
    <property type="entry name" value="RibonucZ/Hydroxyglut_hydro"/>
</dbReference>
<evidence type="ECO:0000256" key="1">
    <source>
        <dbReference type="ARBA" id="ARBA00001962"/>
    </source>
</evidence>
<sequence>MPGKANTINHKEENTGMEIKGKVHYVGVNDRNKTLFENLWPLPYGVSYNSYLIDDEMVALVDTVDVCYFEVYLKKIRSIIGDRPINYLIINHMEPDHSGSISLIKQYYPNIVIVGNKKTFDMVEGFYGVGGERYVVGEGDFLALGHHKLRFSLIPMVHWPETMVTYDETEGILFSGDAFGCFGALNGGVIDANINTDIYWDEMVRYYSNIVGKYGAPVQKALQKLQALKINAICSTHGPVWTEEIPRVVRIYDRLSRYEAEEGVVIAYGTMYGNTAEMAEAIAEELSKQGIRNIVMHNVSHTNHSYIIADVFKYRGLIVGCPTYNTQMYPEMEALLNKLSAREIKGRYMGWFGSFTWASAAVKKITEFNDKLKFEPVGNPIEMKHSMKSETYVQCKELAKAMADRLKADRK</sequence>
<accession>U6RCW1</accession>
<evidence type="ECO:0000313" key="8">
    <source>
        <dbReference type="Proteomes" id="UP000017831"/>
    </source>
</evidence>
<feature type="domain" description="Flavodoxin-like" evidence="6">
    <location>
        <begin position="264"/>
        <end position="403"/>
    </location>
</feature>
<dbReference type="CDD" id="cd07709">
    <property type="entry name" value="flavodiiron_proteins_MBL-fold"/>
    <property type="match status" value="1"/>
</dbReference>
<evidence type="ECO:0000256" key="3">
    <source>
        <dbReference type="ARBA" id="ARBA00022448"/>
    </source>
</evidence>
<organism evidence="7 8">
    <name type="scientific">Phocaeicola massiliensis B84634 = Timone 84634 = DSM 17679 = JCM 13223</name>
    <dbReference type="NCBI Taxonomy" id="1121098"/>
    <lineage>
        <taxon>Bacteria</taxon>
        <taxon>Pseudomonadati</taxon>
        <taxon>Bacteroidota</taxon>
        <taxon>Bacteroidia</taxon>
        <taxon>Bacteroidales</taxon>
        <taxon>Bacteroidaceae</taxon>
        <taxon>Phocaeicola</taxon>
    </lineage>
</organism>
<dbReference type="Gene3D" id="3.40.50.360">
    <property type="match status" value="1"/>
</dbReference>
<dbReference type="Proteomes" id="UP000017831">
    <property type="component" value="Unassembled WGS sequence"/>
</dbReference>
<dbReference type="HOGENOM" id="CLU_017490_1_0_10"/>
<reference evidence="7 8" key="1">
    <citation type="submission" date="2013-04" db="EMBL/GenBank/DDBJ databases">
        <title>The Genome Sequence of Bacteroides massiliensis DSM 17679.</title>
        <authorList>
            <consortium name="The Broad Institute Genomics Platform"/>
            <person name="Earl A."/>
            <person name="Ward D."/>
            <person name="Feldgarden M."/>
            <person name="Gevers D."/>
            <person name="Martens E."/>
            <person name="Fenner L."/>
            <person name="Roux V."/>
            <person name="Mallet M.N."/>
            <person name="Raoult D."/>
            <person name="Walker B."/>
            <person name="Young S."/>
            <person name="Zeng Q."/>
            <person name="Gargeya S."/>
            <person name="Fitzgerald M."/>
            <person name="Haas B."/>
            <person name="Abouelleil A."/>
            <person name="Allen A.W."/>
            <person name="Alvarado L."/>
            <person name="Arachchi H.M."/>
            <person name="Berlin A.M."/>
            <person name="Chapman S.B."/>
            <person name="Gainer-Dewar J."/>
            <person name="Goldberg J."/>
            <person name="Griggs A."/>
            <person name="Gujja S."/>
            <person name="Hansen M."/>
            <person name="Howarth C."/>
            <person name="Imamovic A."/>
            <person name="Ireland A."/>
            <person name="Larimer J."/>
            <person name="McCowan C."/>
            <person name="Murphy C."/>
            <person name="Pearson M."/>
            <person name="Poon T.W."/>
            <person name="Priest M."/>
            <person name="Roberts A."/>
            <person name="Saif S."/>
            <person name="Shea T."/>
            <person name="Sisk P."/>
            <person name="Sykes S."/>
            <person name="Wortman J."/>
            <person name="Nusbaum C."/>
            <person name="Birren B."/>
        </authorList>
    </citation>
    <scope>NUCLEOTIDE SEQUENCE [LARGE SCALE GENOMIC DNA]</scope>
    <source>
        <strain evidence="8">B84634 / Timone 84634 / DSM 17679 / JCM 13223</strain>
    </source>
</reference>
<name>U6RCW1_9BACT</name>
<protein>
    <recommendedName>
        <fullName evidence="6">Flavodoxin-like domain-containing protein</fullName>
    </recommendedName>
</protein>
<dbReference type="GO" id="GO:0009055">
    <property type="term" value="F:electron transfer activity"/>
    <property type="evidence" value="ECO:0007669"/>
    <property type="project" value="InterPro"/>
</dbReference>
<dbReference type="STRING" id="1121098.HMPREF1534_02228"/>
<dbReference type="PANTHER" id="PTHR32145">
    <property type="entry name" value="DIFLAVIN FLAVOPROTEIN A 2-RELATED"/>
    <property type="match status" value="1"/>
</dbReference>
<dbReference type="GO" id="GO:0016491">
    <property type="term" value="F:oxidoreductase activity"/>
    <property type="evidence" value="ECO:0007669"/>
    <property type="project" value="InterPro"/>
</dbReference>
<dbReference type="SUPFAM" id="SSF52218">
    <property type="entry name" value="Flavoproteins"/>
    <property type="match status" value="1"/>
</dbReference>
<evidence type="ECO:0000256" key="4">
    <source>
        <dbReference type="ARBA" id="ARBA00022982"/>
    </source>
</evidence>
<proteinExistence type="inferred from homology"/>
<dbReference type="PIRSF" id="PIRSF005243">
    <property type="entry name" value="ROO"/>
    <property type="match status" value="1"/>
</dbReference>
<keyword evidence="8" id="KW-1185">Reference proteome</keyword>
<evidence type="ECO:0000313" key="7">
    <source>
        <dbReference type="EMBL" id="EOA54350.1"/>
    </source>
</evidence>
<dbReference type="AlphaFoldDB" id="U6RCW1"/>
<dbReference type="Pfam" id="PF19583">
    <property type="entry name" value="ODP"/>
    <property type="match status" value="1"/>
</dbReference>
<dbReference type="InterPro" id="IPR051285">
    <property type="entry name" value="NADH_oxidoreductase_modular"/>
</dbReference>
<dbReference type="EMBL" id="AQHY01000026">
    <property type="protein sequence ID" value="EOA54350.1"/>
    <property type="molecule type" value="Genomic_DNA"/>
</dbReference>
<dbReference type="Gene3D" id="3.60.15.10">
    <property type="entry name" value="Ribonuclease Z/Hydroxyacylglutathione hydrolase-like"/>
    <property type="match status" value="1"/>
</dbReference>
<dbReference type="InterPro" id="IPR045761">
    <property type="entry name" value="ODP_dom"/>
</dbReference>
<comment type="cofactor">
    <cofactor evidence="1">
        <name>Fe cation</name>
        <dbReference type="ChEBI" id="CHEBI:24875"/>
    </cofactor>
</comment>
<dbReference type="InterPro" id="IPR029039">
    <property type="entry name" value="Flavoprotein-like_sf"/>
</dbReference>
<keyword evidence="3" id="KW-0813">Transport</keyword>
<dbReference type="SUPFAM" id="SSF56281">
    <property type="entry name" value="Metallo-hydrolase/oxidoreductase"/>
    <property type="match status" value="1"/>
</dbReference>
<dbReference type="PATRIC" id="fig|1121098.3.peg.2267"/>
<dbReference type="InterPro" id="IPR016440">
    <property type="entry name" value="Rubredoxin-O_OxRdtase"/>
</dbReference>
<comment type="caution">
    <text evidence="7">The sequence shown here is derived from an EMBL/GenBank/DDBJ whole genome shotgun (WGS) entry which is preliminary data.</text>
</comment>
<comment type="similarity">
    <text evidence="2">In the N-terminal section; belongs to the zinc metallo-hydrolase group 3 family.</text>
</comment>
<evidence type="ECO:0000256" key="5">
    <source>
        <dbReference type="ARBA" id="ARBA00023004"/>
    </source>
</evidence>
<dbReference type="eggNOG" id="COG0426">
    <property type="taxonomic scope" value="Bacteria"/>
</dbReference>
<dbReference type="GO" id="GO:0046872">
    <property type="term" value="F:metal ion binding"/>
    <property type="evidence" value="ECO:0007669"/>
    <property type="project" value="InterPro"/>
</dbReference>
<dbReference type="GO" id="GO:0010181">
    <property type="term" value="F:FMN binding"/>
    <property type="evidence" value="ECO:0007669"/>
    <property type="project" value="InterPro"/>
</dbReference>
<dbReference type="PROSITE" id="PS50902">
    <property type="entry name" value="FLAVODOXIN_LIKE"/>
    <property type="match status" value="1"/>
</dbReference>
<dbReference type="Pfam" id="PF00258">
    <property type="entry name" value="Flavodoxin_1"/>
    <property type="match status" value="1"/>
</dbReference>
<keyword evidence="4" id="KW-0249">Electron transport</keyword>
<dbReference type="InterPro" id="IPR001279">
    <property type="entry name" value="Metallo-B-lactamas"/>
</dbReference>
<dbReference type="SMART" id="SM00849">
    <property type="entry name" value="Lactamase_B"/>
    <property type="match status" value="1"/>
</dbReference>
<evidence type="ECO:0000256" key="2">
    <source>
        <dbReference type="ARBA" id="ARBA00007121"/>
    </source>
</evidence>
<dbReference type="InterPro" id="IPR008254">
    <property type="entry name" value="Flavodoxin/NO_synth"/>
</dbReference>
<dbReference type="PANTHER" id="PTHR32145:SF11">
    <property type="entry name" value="DIFLAVIN FLAVOPROTEIN A 2-RELATED"/>
    <property type="match status" value="1"/>
</dbReference>
<gene>
    <name evidence="7" type="ORF">HMPREF1534_02228</name>
</gene>
<keyword evidence="5" id="KW-0408">Iron</keyword>